<proteinExistence type="inferred from homology"/>
<dbReference type="Proteomes" id="UP000664203">
    <property type="component" value="Unassembled WGS sequence"/>
</dbReference>
<dbReference type="InterPro" id="IPR050936">
    <property type="entry name" value="AP-1-like"/>
</dbReference>
<evidence type="ECO:0000313" key="7">
    <source>
        <dbReference type="EMBL" id="CAF9933440.1"/>
    </source>
</evidence>
<accession>A0A8H3IY61</accession>
<evidence type="ECO:0000256" key="4">
    <source>
        <dbReference type="ARBA" id="ARBA00038132"/>
    </source>
</evidence>
<dbReference type="PROSITE" id="PS50217">
    <property type="entry name" value="BZIP"/>
    <property type="match status" value="1"/>
</dbReference>
<dbReference type="FunFam" id="1.20.5.170:FF:000067">
    <property type="entry name" value="BZIP transcription factor"/>
    <property type="match status" value="1"/>
</dbReference>
<evidence type="ECO:0000259" key="6">
    <source>
        <dbReference type="PROSITE" id="PS50217"/>
    </source>
</evidence>
<organism evidence="7 8">
    <name type="scientific">Alectoria fallacina</name>
    <dbReference type="NCBI Taxonomy" id="1903189"/>
    <lineage>
        <taxon>Eukaryota</taxon>
        <taxon>Fungi</taxon>
        <taxon>Dikarya</taxon>
        <taxon>Ascomycota</taxon>
        <taxon>Pezizomycotina</taxon>
        <taxon>Lecanoromycetes</taxon>
        <taxon>OSLEUM clade</taxon>
        <taxon>Lecanoromycetidae</taxon>
        <taxon>Lecanorales</taxon>
        <taxon>Lecanorineae</taxon>
        <taxon>Parmeliaceae</taxon>
        <taxon>Alectoria</taxon>
    </lineage>
</organism>
<gene>
    <name evidence="7" type="primary">YAP1</name>
    <name evidence="7" type="ORF">ALECFALPRED_005593</name>
</gene>
<feature type="compositionally biased region" description="Basic and acidic residues" evidence="5">
    <location>
        <begin position="121"/>
        <end position="131"/>
    </location>
</feature>
<feature type="compositionally biased region" description="Polar residues" evidence="5">
    <location>
        <begin position="368"/>
        <end position="400"/>
    </location>
</feature>
<dbReference type="GO" id="GO:0034599">
    <property type="term" value="P:cellular response to oxidative stress"/>
    <property type="evidence" value="ECO:0007669"/>
    <property type="project" value="UniProtKB-ARBA"/>
</dbReference>
<dbReference type="EMBL" id="CAJPDR010000354">
    <property type="protein sequence ID" value="CAF9933440.1"/>
    <property type="molecule type" value="Genomic_DNA"/>
</dbReference>
<dbReference type="InterPro" id="IPR004827">
    <property type="entry name" value="bZIP"/>
</dbReference>
<feature type="compositionally biased region" description="Polar residues" evidence="5">
    <location>
        <begin position="444"/>
        <end position="461"/>
    </location>
</feature>
<feature type="region of interest" description="Disordered" evidence="5">
    <location>
        <begin position="270"/>
        <end position="339"/>
    </location>
</feature>
<dbReference type="Gene3D" id="1.10.238.100">
    <property type="entry name" value="YAP1 redox domain. Chain B"/>
    <property type="match status" value="1"/>
</dbReference>
<dbReference type="AlphaFoldDB" id="A0A8H3IY61"/>
<dbReference type="Pfam" id="PF00170">
    <property type="entry name" value="bZIP_1"/>
    <property type="match status" value="1"/>
</dbReference>
<dbReference type="GO" id="GO:0090575">
    <property type="term" value="C:RNA polymerase II transcription regulator complex"/>
    <property type="evidence" value="ECO:0007669"/>
    <property type="project" value="TreeGrafter"/>
</dbReference>
<feature type="compositionally biased region" description="Basic and acidic residues" evidence="5">
    <location>
        <begin position="139"/>
        <end position="151"/>
    </location>
</feature>
<reference evidence="7" key="1">
    <citation type="submission" date="2021-03" db="EMBL/GenBank/DDBJ databases">
        <authorList>
            <person name="Tagirdzhanova G."/>
        </authorList>
    </citation>
    <scope>NUCLEOTIDE SEQUENCE</scope>
</reference>
<feature type="region of interest" description="Disordered" evidence="5">
    <location>
        <begin position="368"/>
        <end position="463"/>
    </location>
</feature>
<comment type="similarity">
    <text evidence="4">Belongs to the bZIP family. YAP subfamily.</text>
</comment>
<feature type="compositionally biased region" description="Polar residues" evidence="5">
    <location>
        <begin position="23"/>
        <end position="46"/>
    </location>
</feature>
<evidence type="ECO:0000256" key="3">
    <source>
        <dbReference type="ARBA" id="ARBA00023242"/>
    </source>
</evidence>
<name>A0A8H3IY61_9LECA</name>
<feature type="compositionally biased region" description="Basic and acidic residues" evidence="5">
    <location>
        <begin position="177"/>
        <end position="213"/>
    </location>
</feature>
<dbReference type="SMART" id="SM00338">
    <property type="entry name" value="BRLZ"/>
    <property type="match status" value="1"/>
</dbReference>
<feature type="domain" description="BZIP" evidence="6">
    <location>
        <begin position="161"/>
        <end position="224"/>
    </location>
</feature>
<dbReference type="OrthoDB" id="5380163at2759"/>
<dbReference type="PANTHER" id="PTHR40621:SF6">
    <property type="entry name" value="AP-1-LIKE TRANSCRIPTION FACTOR YAP1-RELATED"/>
    <property type="match status" value="1"/>
</dbReference>
<dbReference type="GO" id="GO:0001228">
    <property type="term" value="F:DNA-binding transcription activator activity, RNA polymerase II-specific"/>
    <property type="evidence" value="ECO:0007669"/>
    <property type="project" value="TreeGrafter"/>
</dbReference>
<keyword evidence="7" id="KW-0238">DNA-binding</keyword>
<dbReference type="PANTHER" id="PTHR40621">
    <property type="entry name" value="TRANSCRIPTION FACTOR KAPC-RELATED"/>
    <property type="match status" value="1"/>
</dbReference>
<dbReference type="Gene3D" id="1.20.5.170">
    <property type="match status" value="1"/>
</dbReference>
<comment type="caution">
    <text evidence="7">The sequence shown here is derived from an EMBL/GenBank/DDBJ whole genome shotgun (WGS) entry which is preliminary data.</text>
</comment>
<dbReference type="SUPFAM" id="SSF111430">
    <property type="entry name" value="YAP1 redox domain"/>
    <property type="match status" value="1"/>
</dbReference>
<feature type="compositionally biased region" description="Polar residues" evidence="5">
    <location>
        <begin position="270"/>
        <end position="320"/>
    </location>
</feature>
<dbReference type="SUPFAM" id="SSF57959">
    <property type="entry name" value="Leucine zipper domain"/>
    <property type="match status" value="1"/>
</dbReference>
<dbReference type="InterPro" id="IPR013910">
    <property type="entry name" value="TF_PAP1"/>
</dbReference>
<sequence length="642" mass="69846">MNGTAYGPDLTLTPDQEDLLRTALSSNNPKKSSPQISHNGTSSNKRLNSDSKPLKYNNDHMANGPNTFTSPVPEMPGSGHLGSFDESPFLDYELDDGNYDWDNSGDQLFGDLPGTELYGDGENHDKRKASIEDEDEEEGTSKRREGDDKTAKKPGRKPLTGEPTTKRKAQNRAAQRAFRERKERHLKDLETKVEDLEKASEATNHENGRLRAQVEKMSTELKEYRKRMSLNTTAAGYSPPPSATQSQSYGNGSDFFFNFPKFGDLPGSFMSNGSITKTTSPTQMGQRSASTSSTASPGIGRKQSSGASIERSPSGSNGIFSTPLGPSRPNQVSNNGFNNNNYDDLNGLFTPSVLENASRSNSGDFLSYATSKDASTPSMPKQDSVSSVNGNAQIPTLQRNSSTSITGSPTSSMSHGALDSSCGTTPESSADYPDNRKSSEGGLDTTTEEGNVQKKASSNIAKSPAADINGIDWMAQQNGGTFDPVLFGDYRDPQDNILSNSAFGDFFNDAFPLQDFGTPYYTGELPPKKDLMQEIEVQKSASPSEFGPQDDKKQMVTCDKLWFVHYVLASALISLLISPRFRDRVQSSKKVQNGEVDMDDLCSQLKSKAQCSGKGATIDQKDVDRILGPAREEQPDFLNMFS</sequence>
<dbReference type="Pfam" id="PF08601">
    <property type="entry name" value="PAP1"/>
    <property type="match status" value="2"/>
</dbReference>
<dbReference type="InterPro" id="IPR046347">
    <property type="entry name" value="bZIP_sf"/>
</dbReference>
<feature type="compositionally biased region" description="Low complexity" evidence="5">
    <location>
        <begin position="401"/>
        <end position="414"/>
    </location>
</feature>
<dbReference type="GO" id="GO:0005737">
    <property type="term" value="C:cytoplasm"/>
    <property type="evidence" value="ECO:0007669"/>
    <property type="project" value="UniProtKB-SubCell"/>
</dbReference>
<protein>
    <submittedName>
        <fullName evidence="7">DNA-binding transcription factor yap1</fullName>
    </submittedName>
</protein>
<evidence type="ECO:0000256" key="1">
    <source>
        <dbReference type="ARBA" id="ARBA00004123"/>
    </source>
</evidence>
<dbReference type="PROSITE" id="PS00036">
    <property type="entry name" value="BZIP_BASIC"/>
    <property type="match status" value="1"/>
</dbReference>
<dbReference type="InterPro" id="IPR023167">
    <property type="entry name" value="Yap1_redox_dom_sf"/>
</dbReference>
<feature type="region of interest" description="Disordered" evidence="5">
    <location>
        <begin position="1"/>
        <end position="213"/>
    </location>
</feature>
<evidence type="ECO:0000256" key="2">
    <source>
        <dbReference type="ARBA" id="ARBA00004496"/>
    </source>
</evidence>
<evidence type="ECO:0000313" key="8">
    <source>
        <dbReference type="Proteomes" id="UP000664203"/>
    </source>
</evidence>
<evidence type="ECO:0000256" key="5">
    <source>
        <dbReference type="SAM" id="MobiDB-lite"/>
    </source>
</evidence>
<dbReference type="CDD" id="cd14688">
    <property type="entry name" value="bZIP_YAP"/>
    <property type="match status" value="1"/>
</dbReference>
<dbReference type="GO" id="GO:0000976">
    <property type="term" value="F:transcription cis-regulatory region binding"/>
    <property type="evidence" value="ECO:0007669"/>
    <property type="project" value="InterPro"/>
</dbReference>
<keyword evidence="3" id="KW-0539">Nucleus</keyword>
<comment type="subcellular location">
    <subcellularLocation>
        <location evidence="2">Cytoplasm</location>
    </subcellularLocation>
    <subcellularLocation>
        <location evidence="1">Nucleus</location>
    </subcellularLocation>
</comment>
<keyword evidence="8" id="KW-1185">Reference proteome</keyword>